<dbReference type="RefSeq" id="WP_064558949.1">
    <property type="nucleotide sequence ID" value="NZ_LXER01000017.1"/>
</dbReference>
<proteinExistence type="predicted"/>
<dbReference type="Proteomes" id="UP000078410">
    <property type="component" value="Unassembled WGS sequence"/>
</dbReference>
<protein>
    <recommendedName>
        <fullName evidence="4">Phage tail fiber protein</fullName>
    </recommendedName>
</protein>
<dbReference type="PATRIC" id="fig|1354251.4.peg.1932"/>
<evidence type="ECO:0008006" key="4">
    <source>
        <dbReference type="Google" id="ProtNLM"/>
    </source>
</evidence>
<keyword evidence="3" id="KW-1185">Reference proteome</keyword>
<evidence type="ECO:0000313" key="2">
    <source>
        <dbReference type="EMBL" id="OAT31980.1"/>
    </source>
</evidence>
<evidence type="ECO:0000313" key="3">
    <source>
        <dbReference type="Proteomes" id="UP000078410"/>
    </source>
</evidence>
<reference evidence="2 3" key="1">
    <citation type="submission" date="2016-04" db="EMBL/GenBank/DDBJ databases">
        <title>ATOL: Assembling a taxonomically balanced genome-scale reconstruction of the evolutionary history of the Enterobacteriaceae.</title>
        <authorList>
            <person name="Plunkett G.III."/>
            <person name="Neeno-Eckwall E.C."/>
            <person name="Glasner J.D."/>
            <person name="Perna N.T."/>
        </authorList>
    </citation>
    <scope>NUCLEOTIDE SEQUENCE [LARGE SCALE GENOMIC DNA]</scope>
    <source>
        <strain evidence="2 3">ATCC 51605</strain>
    </source>
</reference>
<dbReference type="OrthoDB" id="6607538at2"/>
<feature type="compositionally biased region" description="Polar residues" evidence="1">
    <location>
        <begin position="110"/>
        <end position="126"/>
    </location>
</feature>
<evidence type="ECO:0000256" key="1">
    <source>
        <dbReference type="SAM" id="MobiDB-lite"/>
    </source>
</evidence>
<dbReference type="AlphaFoldDB" id="A0A1B7IQG0"/>
<dbReference type="NCBIfam" id="NF040662">
    <property type="entry name" value="attach_TipJ_rel"/>
    <property type="match status" value="1"/>
</dbReference>
<sequence length="827" mass="91570">MPVIEIQRVPGLPKQRMEVLAGTKFSEWIETAGVHSDVRAIINGRELQDDDDVDFTINADDRIIIFDQPKNGGLAKTLLNPLEHFNPIKFTQKVMGSFMQQPNAGGAAGQSKTSPNNSLKGQTNIARNGEARPDNYGLIRAYPDLIQQAIFEYVNNKKEVTQFMNFGLGKYDISQVRYSETNVGSMAGASYTIYQPGDVIATVYEGYEFDDVDGQEVPGKNEDTGVPIETATATTMISGNYAGGQIAVKIVKQAEFDYFMGLTFPHAVSFVLNITYPVPGGTKTEDVTLFANLISAVQTDDGAVVSPTFYYTFTFDSINGSSASYITTATINTTKFILNDNAALIVGPFFSPIDSDQLWVHTSSGLGGNSETNWQLQIWKVDAENNQIPGTTQTFTYRQTTPHDSTSETFYRTDKITPAAGRGRYSLSFHRTDNSSDASKLEVEEVHAVNIRTNVSHANDTTAIIKVRATENSTGRELKYNAMINRYTISYSLTTQSVDYTLRPSRRFADAVAHTWLVMGGQPESNIDLYGLYQIQAEIDAIDPRLGRFDYTFDDEDVSLGARLQTICDAASVTAFWDDGVMSFVRDKKRITPATVFNRNNTVEAGYSLSYDMTLPGGFDGVEVQYRNPSTNKQDFIRYRISNGAIVSGAPVKAKKFEMMYVRDAFQANERALRECKRLIYSRMAMSITALADGEWVGVGDMVQIVDTYDTNQQSGYIVSRIGNVFETSERINFSGSMFVVVTDYLGTPTARYPAQPLPDTAFGFSAAIPNIELNIYDGMNVQSPSRYFIASSEELDATQWEITDKTPGTDGTTALTVREYSDLIYS</sequence>
<name>A0A1B7IQG0_9ENTR</name>
<comment type="caution">
    <text evidence="2">The sequence shown here is derived from an EMBL/GenBank/DDBJ whole genome shotgun (WGS) entry which is preliminary data.</text>
</comment>
<accession>A0A1B7IQG0</accession>
<feature type="region of interest" description="Disordered" evidence="1">
    <location>
        <begin position="101"/>
        <end position="130"/>
    </location>
</feature>
<gene>
    <name evidence="2" type="ORF">M975_1872</name>
</gene>
<organism evidence="2 3">
    <name type="scientific">Buttiauxella brennerae ATCC 51605</name>
    <dbReference type="NCBI Taxonomy" id="1354251"/>
    <lineage>
        <taxon>Bacteria</taxon>
        <taxon>Pseudomonadati</taxon>
        <taxon>Pseudomonadota</taxon>
        <taxon>Gammaproteobacteria</taxon>
        <taxon>Enterobacterales</taxon>
        <taxon>Enterobacteriaceae</taxon>
        <taxon>Buttiauxella</taxon>
    </lineage>
</organism>
<dbReference type="EMBL" id="LXER01000017">
    <property type="protein sequence ID" value="OAT31980.1"/>
    <property type="molecule type" value="Genomic_DNA"/>
</dbReference>